<dbReference type="AlphaFoldDB" id="A0AAF1K3T8"/>
<dbReference type="Gene3D" id="6.10.250.730">
    <property type="match status" value="1"/>
</dbReference>
<evidence type="ECO:0000313" key="2">
    <source>
        <dbReference type="Proteomes" id="UP000249499"/>
    </source>
</evidence>
<accession>A0AAF1K3T8</accession>
<dbReference type="InterPro" id="IPR010385">
    <property type="entry name" value="DUF982"/>
</dbReference>
<dbReference type="Proteomes" id="UP000249499">
    <property type="component" value="Chromosome"/>
</dbReference>
<gene>
    <name evidence="1" type="ORF">PR017_14095</name>
</gene>
<protein>
    <submittedName>
        <fullName evidence="1">DUF982 domain-containing protein</fullName>
    </submittedName>
</protein>
<organism evidence="1 2">
    <name type="scientific">Rhizobium tumorigenes</name>
    <dbReference type="NCBI Taxonomy" id="2041385"/>
    <lineage>
        <taxon>Bacteria</taxon>
        <taxon>Pseudomonadati</taxon>
        <taxon>Pseudomonadota</taxon>
        <taxon>Alphaproteobacteria</taxon>
        <taxon>Hyphomicrobiales</taxon>
        <taxon>Rhizobiaceae</taxon>
        <taxon>Rhizobium/Agrobacterium group</taxon>
        <taxon>Rhizobium</taxon>
    </lineage>
</organism>
<dbReference type="RefSeq" id="WP_111219844.1">
    <property type="nucleotide sequence ID" value="NZ_CP117255.1"/>
</dbReference>
<keyword evidence="2" id="KW-1185">Reference proteome</keyword>
<evidence type="ECO:0000313" key="1">
    <source>
        <dbReference type="EMBL" id="WFR94925.1"/>
    </source>
</evidence>
<dbReference type="EMBL" id="CP117255">
    <property type="protein sequence ID" value="WFR94925.1"/>
    <property type="molecule type" value="Genomic_DNA"/>
</dbReference>
<reference evidence="2" key="2">
    <citation type="journal article" date="2023" name="MicrobiologyOpen">
        <title>Genomics of the tumorigenes clade of the family Rhizobiaceae and description of Rhizobium rhododendri sp. nov.</title>
        <authorList>
            <person name="Kuzmanovic N."/>
            <person name="diCenzo G.C."/>
            <person name="Bunk B."/>
            <person name="Sproeer C."/>
            <person name="Fruehling A."/>
            <person name="Neumann-Schaal M."/>
            <person name="Overmann J."/>
            <person name="Smalla K."/>
        </authorList>
    </citation>
    <scope>NUCLEOTIDE SEQUENCE [LARGE SCALE GENOMIC DNA]</scope>
    <source>
        <strain evidence="2">1078</strain>
    </source>
</reference>
<reference evidence="1 2" key="1">
    <citation type="journal article" date="2018" name="Sci. Rep.">
        <title>Rhizobium tumorigenes sp. nov., a novel plant tumorigenic bacterium isolated from cane gall tumors on thornless blackberry.</title>
        <authorList>
            <person name="Kuzmanovi N."/>
            <person name="Smalla K."/>
            <person name="Gronow S."/>
            <person name="PuBawska J."/>
        </authorList>
    </citation>
    <scope>NUCLEOTIDE SEQUENCE [LARGE SCALE GENOMIC DNA]</scope>
    <source>
        <strain evidence="1 2">1078</strain>
    </source>
</reference>
<proteinExistence type="predicted"/>
<name>A0AAF1K3T8_9HYPH</name>
<dbReference type="Pfam" id="PF06169">
    <property type="entry name" value="DUF982"/>
    <property type="match status" value="1"/>
</dbReference>
<sequence>MTLEDRQWSESCYVERDKLGFYMIVSSTRQAMNLLSRYWPVSEGDAYFNALRTFGQVMMNKLPPDDAREAFLAAAEEAGVFVSDTPRLLNVPKV</sequence>
<dbReference type="KEGG" id="rtu:PR017_14095"/>